<protein>
    <submittedName>
        <fullName evidence="1">Uncharacterized protein</fullName>
    </submittedName>
</protein>
<dbReference type="EMBL" id="ABWK02000001">
    <property type="protein sequence ID" value="EEX70035.1"/>
    <property type="molecule type" value="Genomic_DNA"/>
</dbReference>
<accession>C9KJG9</accession>
<organism evidence="1 2">
    <name type="scientific">Mitsuokella multacida DSM 20544</name>
    <dbReference type="NCBI Taxonomy" id="500635"/>
    <lineage>
        <taxon>Bacteria</taxon>
        <taxon>Bacillati</taxon>
        <taxon>Bacillota</taxon>
        <taxon>Negativicutes</taxon>
        <taxon>Selenomonadales</taxon>
        <taxon>Selenomonadaceae</taxon>
        <taxon>Mitsuokella</taxon>
    </lineage>
</organism>
<dbReference type="AlphaFoldDB" id="C9KJG9"/>
<reference evidence="1" key="1">
    <citation type="submission" date="2009-09" db="EMBL/GenBank/DDBJ databases">
        <authorList>
            <person name="Weinstock G."/>
            <person name="Sodergren E."/>
            <person name="Clifton S."/>
            <person name="Fulton L."/>
            <person name="Fulton B."/>
            <person name="Courtney L."/>
            <person name="Fronick C."/>
            <person name="Harrison M."/>
            <person name="Strong C."/>
            <person name="Farmer C."/>
            <person name="Delahaunty K."/>
            <person name="Markovic C."/>
            <person name="Hall O."/>
            <person name="Minx P."/>
            <person name="Tomlinson C."/>
            <person name="Mitreva M."/>
            <person name="Nelson J."/>
            <person name="Hou S."/>
            <person name="Wollam A."/>
            <person name="Pepin K.H."/>
            <person name="Johnson M."/>
            <person name="Bhonagiri V."/>
            <person name="Nash W.E."/>
            <person name="Warren W."/>
            <person name="Chinwalla A."/>
            <person name="Mardis E.R."/>
            <person name="Wilson R.K."/>
        </authorList>
    </citation>
    <scope>NUCLEOTIDE SEQUENCE [LARGE SCALE GENOMIC DNA]</scope>
    <source>
        <strain evidence="1">DSM 20544</strain>
    </source>
</reference>
<keyword evidence="2" id="KW-1185">Reference proteome</keyword>
<evidence type="ECO:0000313" key="2">
    <source>
        <dbReference type="Proteomes" id="UP000003671"/>
    </source>
</evidence>
<dbReference type="STRING" id="500635.MITSMUL_03168"/>
<comment type="caution">
    <text evidence="1">The sequence shown here is derived from an EMBL/GenBank/DDBJ whole genome shotgun (WGS) entry which is preliminary data.</text>
</comment>
<dbReference type="PATRIC" id="fig|500635.8.peg.108"/>
<dbReference type="eggNOG" id="ENOG5033926">
    <property type="taxonomic scope" value="Bacteria"/>
</dbReference>
<evidence type="ECO:0000313" key="1">
    <source>
        <dbReference type="EMBL" id="EEX70035.1"/>
    </source>
</evidence>
<dbReference type="Proteomes" id="UP000003671">
    <property type="component" value="Unassembled WGS sequence"/>
</dbReference>
<sequence>MTMEKVKGFFVDHWKLIVAFVFVIVLSFVCGWKACVHFNKNVVEVPVTKVEVREVKVPVETQAKTEIQYVEKETPQDADVQITKPAPEVVVDYNGQQTKFETLDNETQKFDKGKLQVDQASKVTLDVTPIVQKEVQTAVDQNTKEMTKAKDNEVAKVKSEETKKRHKHELGAFLTGAGVGAFGVLLF</sequence>
<dbReference type="HOGENOM" id="CLU_1427098_0_0_9"/>
<name>C9KJG9_9FIRM</name>
<gene>
    <name evidence="1" type="ORF">MITSMUL_03168</name>
</gene>
<proteinExistence type="predicted"/>